<dbReference type="Proteomes" id="UP000516421">
    <property type="component" value="Chromosome"/>
</dbReference>
<organism evidence="1 2">
    <name type="scientific">Rothia amarae</name>
    <dbReference type="NCBI Taxonomy" id="169480"/>
    <lineage>
        <taxon>Bacteria</taxon>
        <taxon>Bacillati</taxon>
        <taxon>Actinomycetota</taxon>
        <taxon>Actinomycetes</taxon>
        <taxon>Micrococcales</taxon>
        <taxon>Micrococcaceae</taxon>
        <taxon>Rothia</taxon>
    </lineage>
</organism>
<dbReference type="KEGG" id="rama:IDM48_05070"/>
<proteinExistence type="predicted"/>
<dbReference type="AlphaFoldDB" id="A0A7H2BM68"/>
<protein>
    <submittedName>
        <fullName evidence="1">Uncharacterized protein</fullName>
    </submittedName>
</protein>
<dbReference type="EMBL" id="CP061538">
    <property type="protein sequence ID" value="QNV40764.1"/>
    <property type="molecule type" value="Genomic_DNA"/>
</dbReference>
<name>A0A7H2BM68_9MICC</name>
<evidence type="ECO:0000313" key="1">
    <source>
        <dbReference type="EMBL" id="QNV40764.1"/>
    </source>
</evidence>
<keyword evidence="2" id="KW-1185">Reference proteome</keyword>
<reference evidence="1 2" key="1">
    <citation type="submission" date="2020-09" db="EMBL/GenBank/DDBJ databases">
        <title>Investigation of environmental microbe.</title>
        <authorList>
            <person name="Ou Y."/>
            <person name="Kang Q."/>
        </authorList>
    </citation>
    <scope>NUCLEOTIDE SEQUENCE [LARGE SCALE GENOMIC DNA]</scope>
    <source>
        <strain evidence="1 2">KJZ-9</strain>
    </source>
</reference>
<gene>
    <name evidence="1" type="ORF">IDM48_05070</name>
</gene>
<accession>A0A7H2BM68</accession>
<dbReference type="RefSeq" id="WP_190618388.1">
    <property type="nucleotide sequence ID" value="NZ_CP061538.1"/>
</dbReference>
<evidence type="ECO:0000313" key="2">
    <source>
        <dbReference type="Proteomes" id="UP000516421"/>
    </source>
</evidence>
<sequence>MMRNGDGREIEFAGGRQFEAEYFHRRVPQMSTYCGEKEDGTELCNKDLRLEAEHRFTKEHYLKKSSEMRAYWEPQGFKPFVVGADAQSKKIAYKTDGGALIQFDAGENGLMIFADSVCVLPGEPDLLTS</sequence>